<evidence type="ECO:0000256" key="9">
    <source>
        <dbReference type="PIRSR" id="PIRSR001084-1"/>
    </source>
</evidence>
<feature type="domain" description="Beta-galactosidase C-terminal" evidence="13">
    <location>
        <begin position="653"/>
        <end position="694"/>
    </location>
</feature>
<evidence type="ECO:0000313" key="14">
    <source>
        <dbReference type="EMBL" id="OUJ71680.1"/>
    </source>
</evidence>
<keyword evidence="5 8" id="KW-0378">Hydrolase</keyword>
<dbReference type="Gene3D" id="2.60.40.1180">
    <property type="entry name" value="Golgi alpha-mannosidase II"/>
    <property type="match status" value="1"/>
</dbReference>
<feature type="active site" description="Nucleophile" evidence="9">
    <location>
        <position position="336"/>
    </location>
</feature>
<dbReference type="GO" id="GO:0006012">
    <property type="term" value="P:galactose metabolic process"/>
    <property type="evidence" value="ECO:0007669"/>
    <property type="project" value="InterPro"/>
</dbReference>
<evidence type="ECO:0000256" key="8">
    <source>
        <dbReference type="PIRNR" id="PIRNR001084"/>
    </source>
</evidence>
<evidence type="ECO:0000256" key="10">
    <source>
        <dbReference type="PIRSR" id="PIRSR001084-2"/>
    </source>
</evidence>
<evidence type="ECO:0000256" key="6">
    <source>
        <dbReference type="ARBA" id="ARBA00022833"/>
    </source>
</evidence>
<dbReference type="InterPro" id="IPR029062">
    <property type="entry name" value="Class_I_gatase-like"/>
</dbReference>
<keyword evidence="15" id="KW-1185">Reference proteome</keyword>
<evidence type="ECO:0000256" key="7">
    <source>
        <dbReference type="ARBA" id="ARBA00023295"/>
    </source>
</evidence>
<dbReference type="PANTHER" id="PTHR36447">
    <property type="entry name" value="BETA-GALACTOSIDASE GANA"/>
    <property type="match status" value="1"/>
</dbReference>
<feature type="active site" description="Proton donor" evidence="9">
    <location>
        <position position="170"/>
    </location>
</feature>
<dbReference type="EC" id="3.2.1.23" evidence="3 8"/>
<dbReference type="SUPFAM" id="SSF51011">
    <property type="entry name" value="Glycosyl hydrolase domain"/>
    <property type="match status" value="1"/>
</dbReference>
<dbReference type="PANTHER" id="PTHR36447:SF2">
    <property type="entry name" value="BETA-GALACTOSIDASE YESZ"/>
    <property type="match status" value="1"/>
</dbReference>
<dbReference type="Gene3D" id="3.20.20.80">
    <property type="entry name" value="Glycosidases"/>
    <property type="match status" value="1"/>
</dbReference>
<gene>
    <name evidence="14" type="ORF">BXP70_21350</name>
</gene>
<dbReference type="InterPro" id="IPR003476">
    <property type="entry name" value="Glyco_hydro_42"/>
</dbReference>
<dbReference type="CDD" id="cd03143">
    <property type="entry name" value="A4_beta-galactosidase_middle_domain"/>
    <property type="match status" value="1"/>
</dbReference>
<keyword evidence="6" id="KW-0862">Zinc</keyword>
<dbReference type="InterPro" id="IPR013780">
    <property type="entry name" value="Glyco_hydro_b"/>
</dbReference>
<dbReference type="GO" id="GO:0004565">
    <property type="term" value="F:beta-galactosidase activity"/>
    <property type="evidence" value="ECO:0007669"/>
    <property type="project" value="UniProtKB-EC"/>
</dbReference>
<accession>A0A243W8N5</accession>
<dbReference type="SUPFAM" id="SSF51445">
    <property type="entry name" value="(Trans)glycosidases"/>
    <property type="match status" value="1"/>
</dbReference>
<evidence type="ECO:0000256" key="2">
    <source>
        <dbReference type="ARBA" id="ARBA00005940"/>
    </source>
</evidence>
<feature type="domain" description="Beta-galactosidase trimerisation" evidence="12">
    <location>
        <begin position="433"/>
        <end position="637"/>
    </location>
</feature>
<dbReference type="GO" id="GO:0046872">
    <property type="term" value="F:metal ion binding"/>
    <property type="evidence" value="ECO:0007669"/>
    <property type="project" value="UniProtKB-KW"/>
</dbReference>
<feature type="binding site" evidence="10">
    <location>
        <position position="169"/>
    </location>
    <ligand>
        <name>substrate</name>
    </ligand>
</feature>
<feature type="binding site" evidence="10">
    <location>
        <position position="131"/>
    </location>
    <ligand>
        <name>substrate</name>
    </ligand>
</feature>
<comment type="similarity">
    <text evidence="2 8">Belongs to the glycosyl hydrolase 42 family.</text>
</comment>
<dbReference type="Pfam" id="PF08532">
    <property type="entry name" value="Glyco_hydro_42M"/>
    <property type="match status" value="1"/>
</dbReference>
<dbReference type="GO" id="GO:0009341">
    <property type="term" value="C:beta-galactosidase complex"/>
    <property type="evidence" value="ECO:0007669"/>
    <property type="project" value="InterPro"/>
</dbReference>
<evidence type="ECO:0000313" key="15">
    <source>
        <dbReference type="Proteomes" id="UP000194873"/>
    </source>
</evidence>
<evidence type="ECO:0000259" key="11">
    <source>
        <dbReference type="Pfam" id="PF02449"/>
    </source>
</evidence>
<dbReference type="InterPro" id="IPR013529">
    <property type="entry name" value="Glyco_hydro_42_N"/>
</dbReference>
<evidence type="ECO:0000256" key="5">
    <source>
        <dbReference type="ARBA" id="ARBA00022801"/>
    </source>
</evidence>
<dbReference type="SUPFAM" id="SSF52317">
    <property type="entry name" value="Class I glutamine amidotransferase-like"/>
    <property type="match status" value="1"/>
</dbReference>
<comment type="catalytic activity">
    <reaction evidence="1 8">
        <text>Hydrolysis of terminal non-reducing beta-D-galactose residues in beta-D-galactosides.</text>
        <dbReference type="EC" id="3.2.1.23"/>
    </reaction>
</comment>
<evidence type="ECO:0000256" key="3">
    <source>
        <dbReference type="ARBA" id="ARBA00012756"/>
    </source>
</evidence>
<feature type="domain" description="Glycoside hydrolase family 42 N-terminal" evidence="11">
    <location>
        <begin position="35"/>
        <end position="415"/>
    </location>
</feature>
<dbReference type="PIRSF" id="PIRSF001084">
    <property type="entry name" value="B-galactosidase"/>
    <property type="match status" value="1"/>
</dbReference>
<dbReference type="Proteomes" id="UP000194873">
    <property type="component" value="Unassembled WGS sequence"/>
</dbReference>
<name>A0A243W8N5_9BACT</name>
<dbReference type="Pfam" id="PF02449">
    <property type="entry name" value="Glyco_hydro_42"/>
    <property type="match status" value="1"/>
</dbReference>
<dbReference type="InterPro" id="IPR013738">
    <property type="entry name" value="Beta_galactosidase_Trimer"/>
</dbReference>
<sequence>MSTFLSAYAQPIASKGKAGAPIFKDADMMTIGVYYYPEAWPETQWARDFANMRKLNLEFVHMGEFAWGLYEPEEGKYNLDWLERAVNLAAKAGLKVILCTPSGAPPVWLAENHPEILMVDANGRRMQHGTREQGNWSSPLFRQYVEKINTQLAKRFGKNPAVIGWQIDNELSHYGKQFSYDDFSRARFQAWLKQKYSTIDNLNRDWGNVFWSQLYQNFEQVRIPNEQELVATANPHALLDFQRWFTEEAADYLSFQANTLRQNSQNQWVTTNFMAMHRDVNPSLSSRSLDLITWTVYPVHGDYENGNLGFRLGNGAALGFMHDFARTLNGNEGVMELQPGQVNWGGINPQPLPGAVHMWIMHAFGAGAKLICSYRYRQPLAGSELYHYGFVGTDGVTPLLGGQEYSQAMQEVNQLRKLRKANAKEPSAYAARRTAFLYNFDNRFDLDIHPSTTRWNTMGHLLRYYRALKTLGCPVDVITEDRDFSRYKFLVAPAYQLLDAQLVTRWTKYVQEGGHLILTTRTGQKDRRGHLWEGPWAAPINELIGAKFSPQAFDLLPGDHKGNVTAQGKTYAWGSWGESLLPAPGTQTLATYADQFYAGAAAVVSRKLGRGTVTYVGVESLEGDLERDVLRSVYNAANTPVENFADQFFVEWRDGFWVATNFTSQKQTAPVPASAKIIVGKKEMEPAGVTVWQE</sequence>
<proteinExistence type="inferred from homology"/>
<keyword evidence="4" id="KW-0479">Metal-binding</keyword>
<dbReference type="Gene3D" id="3.40.50.880">
    <property type="match status" value="1"/>
</dbReference>
<dbReference type="EMBL" id="MTSE01000015">
    <property type="protein sequence ID" value="OUJ71680.1"/>
    <property type="molecule type" value="Genomic_DNA"/>
</dbReference>
<dbReference type="InterPro" id="IPR013739">
    <property type="entry name" value="Beta_galactosidase_C"/>
</dbReference>
<evidence type="ECO:0000256" key="4">
    <source>
        <dbReference type="ARBA" id="ARBA00022723"/>
    </source>
</evidence>
<dbReference type="AlphaFoldDB" id="A0A243W8N5"/>
<evidence type="ECO:0000259" key="13">
    <source>
        <dbReference type="Pfam" id="PF08533"/>
    </source>
</evidence>
<comment type="caution">
    <text evidence="14">The sequence shown here is derived from an EMBL/GenBank/DDBJ whole genome shotgun (WGS) entry which is preliminary data.</text>
</comment>
<dbReference type="InterPro" id="IPR017853">
    <property type="entry name" value="GH"/>
</dbReference>
<protein>
    <recommendedName>
        <fullName evidence="3 8">Beta-galactosidase</fullName>
        <shortName evidence="8">Beta-gal</shortName>
        <ecNumber evidence="3 8">3.2.1.23</ecNumber>
    </recommendedName>
</protein>
<evidence type="ECO:0000259" key="12">
    <source>
        <dbReference type="Pfam" id="PF08532"/>
    </source>
</evidence>
<reference evidence="14 15" key="1">
    <citation type="submission" date="2017-01" db="EMBL/GenBank/DDBJ databases">
        <title>A new Hymenobacter.</title>
        <authorList>
            <person name="Liang Y."/>
            <person name="Feng F."/>
        </authorList>
    </citation>
    <scope>NUCLEOTIDE SEQUENCE [LARGE SCALE GENOMIC DNA]</scope>
    <source>
        <strain evidence="14">MIMBbqt21</strain>
    </source>
</reference>
<feature type="binding site" evidence="10">
    <location>
        <position position="344"/>
    </location>
    <ligand>
        <name>substrate</name>
    </ligand>
</feature>
<evidence type="ECO:0000256" key="1">
    <source>
        <dbReference type="ARBA" id="ARBA00001412"/>
    </source>
</evidence>
<keyword evidence="7 8" id="KW-0326">Glycosidase</keyword>
<organism evidence="14 15">
    <name type="scientific">Hymenobacter crusticola</name>
    <dbReference type="NCBI Taxonomy" id="1770526"/>
    <lineage>
        <taxon>Bacteria</taxon>
        <taxon>Pseudomonadati</taxon>
        <taxon>Bacteroidota</taxon>
        <taxon>Cytophagia</taxon>
        <taxon>Cytophagales</taxon>
        <taxon>Hymenobacteraceae</taxon>
        <taxon>Hymenobacter</taxon>
    </lineage>
</organism>
<dbReference type="Pfam" id="PF08533">
    <property type="entry name" value="Glyco_hydro_42C"/>
    <property type="match status" value="1"/>
</dbReference>